<feature type="region of interest" description="Disordered" evidence="3">
    <location>
        <begin position="191"/>
        <end position="215"/>
    </location>
</feature>
<evidence type="ECO:0000313" key="7">
    <source>
        <dbReference type="Proteomes" id="UP001217089"/>
    </source>
</evidence>
<dbReference type="InterPro" id="IPR036860">
    <property type="entry name" value="SH2_dom_sf"/>
</dbReference>
<dbReference type="Proteomes" id="UP001217089">
    <property type="component" value="Unassembled WGS sequence"/>
</dbReference>
<dbReference type="InterPro" id="IPR011993">
    <property type="entry name" value="PH-like_dom_sf"/>
</dbReference>
<dbReference type="SUPFAM" id="SSF50729">
    <property type="entry name" value="PH domain-like"/>
    <property type="match status" value="1"/>
</dbReference>
<evidence type="ECO:0008006" key="8">
    <source>
        <dbReference type="Google" id="ProtNLM"/>
    </source>
</evidence>
<dbReference type="SMART" id="SM00252">
    <property type="entry name" value="SH2"/>
    <property type="match status" value="1"/>
</dbReference>
<feature type="domain" description="SH2" evidence="5">
    <location>
        <begin position="306"/>
        <end position="397"/>
    </location>
</feature>
<dbReference type="InterPro" id="IPR000980">
    <property type="entry name" value="SH2"/>
</dbReference>
<evidence type="ECO:0000313" key="6">
    <source>
        <dbReference type="EMBL" id="KAJ8304946.1"/>
    </source>
</evidence>
<accession>A0ABQ9EM34</accession>
<feature type="region of interest" description="Disordered" evidence="3">
    <location>
        <begin position="1"/>
        <end position="33"/>
    </location>
</feature>
<dbReference type="SUPFAM" id="SSF55550">
    <property type="entry name" value="SH2 domain"/>
    <property type="match status" value="1"/>
</dbReference>
<dbReference type="PRINTS" id="PR00629">
    <property type="entry name" value="SHCPIDOMAIN"/>
</dbReference>
<sequence>MMATKLDKAKKKGRSSEWTKTGSFMHKPDKGWIHPDGQLQPDAGICYGVRYIGCLEVKESMRELDFDTRTALAREAIGRVCEAAGLKTAGKKKKVDKKLGKMLGDRPILQYAGSNVNLTITIDSLNLMIMESGEIIANHQMPGISFASGGDAETLDFVAYVAKDAINGRACHILECGGGLTENTVLEGDAWGEDEGDYYNDRPGARPPSPEQKSAFHLASQYASPKSNLPVSDGVYSSVKEPKPLLYDTPKEQPLIDFGSESNVYDNKEPFSSDLPEREKRESTRNFPEPDLPQTGGNIAPMFETWYHGALPRKQAENLLKEDGDFLVRQSSNDLGQFVLSGRQHGVVKHLLLVDPDGVVRTKDHTFDSVPHLIHYHRTKNLPIISQESELRLIRPISNTYTNC</sequence>
<dbReference type="Pfam" id="PF00017">
    <property type="entry name" value="SH2"/>
    <property type="match status" value="1"/>
</dbReference>
<evidence type="ECO:0000256" key="3">
    <source>
        <dbReference type="SAM" id="MobiDB-lite"/>
    </source>
</evidence>
<reference evidence="6 7" key="1">
    <citation type="submission" date="2022-12" db="EMBL/GenBank/DDBJ databases">
        <title>Chromosome-level genome of Tegillarca granosa.</title>
        <authorList>
            <person name="Kim J."/>
        </authorList>
    </citation>
    <scope>NUCLEOTIDE SEQUENCE [LARGE SCALE GENOMIC DNA]</scope>
    <source>
        <strain evidence="6">Teg-2019</strain>
        <tissue evidence="6">Adductor muscle</tissue>
    </source>
</reference>
<feature type="region of interest" description="Disordered" evidence="3">
    <location>
        <begin position="245"/>
        <end position="295"/>
    </location>
</feature>
<dbReference type="Gene3D" id="3.30.505.10">
    <property type="entry name" value="SH2 domain"/>
    <property type="match status" value="1"/>
</dbReference>
<dbReference type="PROSITE" id="PS50001">
    <property type="entry name" value="SH2"/>
    <property type="match status" value="1"/>
</dbReference>
<comment type="caution">
    <text evidence="6">The sequence shown here is derived from an EMBL/GenBank/DDBJ whole genome shotgun (WGS) entry which is preliminary data.</text>
</comment>
<dbReference type="Pfam" id="PF00640">
    <property type="entry name" value="PID"/>
    <property type="match status" value="1"/>
</dbReference>
<dbReference type="InterPro" id="IPR006019">
    <property type="entry name" value="PID_Shc-like"/>
</dbReference>
<dbReference type="EMBL" id="JARBDR010000903">
    <property type="protein sequence ID" value="KAJ8304946.1"/>
    <property type="molecule type" value="Genomic_DNA"/>
</dbReference>
<dbReference type="Gene3D" id="2.30.29.30">
    <property type="entry name" value="Pleckstrin-homology domain (PH domain)/Phosphotyrosine-binding domain (PTB)"/>
    <property type="match status" value="1"/>
</dbReference>
<dbReference type="PANTHER" id="PTHR10337:SF11">
    <property type="entry name" value="DSHC PROTEIN"/>
    <property type="match status" value="1"/>
</dbReference>
<feature type="domain" description="PID" evidence="4">
    <location>
        <begin position="44"/>
        <end position="176"/>
    </location>
</feature>
<evidence type="ECO:0000256" key="1">
    <source>
        <dbReference type="ARBA" id="ARBA00022999"/>
    </source>
</evidence>
<dbReference type="InterPro" id="IPR006020">
    <property type="entry name" value="PTB/PI_dom"/>
</dbReference>
<dbReference type="PANTHER" id="PTHR10337">
    <property type="entry name" value="SHC TRANSFORMING PROTEIN"/>
    <property type="match status" value="1"/>
</dbReference>
<dbReference type="SMART" id="SM00462">
    <property type="entry name" value="PTB"/>
    <property type="match status" value="1"/>
</dbReference>
<feature type="compositionally biased region" description="Basic and acidic residues" evidence="3">
    <location>
        <begin position="266"/>
        <end position="284"/>
    </location>
</feature>
<evidence type="ECO:0000259" key="5">
    <source>
        <dbReference type="PROSITE" id="PS50001"/>
    </source>
</evidence>
<dbReference type="InterPro" id="IPR051235">
    <property type="entry name" value="CEP152/SHC-Transforming"/>
</dbReference>
<keyword evidence="7" id="KW-1185">Reference proteome</keyword>
<keyword evidence="1 2" id="KW-0727">SH2 domain</keyword>
<dbReference type="PROSITE" id="PS01179">
    <property type="entry name" value="PID"/>
    <property type="match status" value="1"/>
</dbReference>
<dbReference type="PRINTS" id="PR00401">
    <property type="entry name" value="SH2DOMAIN"/>
</dbReference>
<protein>
    <recommendedName>
        <fullName evidence="8">SHC-transforming protein 1</fullName>
    </recommendedName>
</protein>
<organism evidence="6 7">
    <name type="scientific">Tegillarca granosa</name>
    <name type="common">Malaysian cockle</name>
    <name type="synonym">Anadara granosa</name>
    <dbReference type="NCBI Taxonomy" id="220873"/>
    <lineage>
        <taxon>Eukaryota</taxon>
        <taxon>Metazoa</taxon>
        <taxon>Spiralia</taxon>
        <taxon>Lophotrochozoa</taxon>
        <taxon>Mollusca</taxon>
        <taxon>Bivalvia</taxon>
        <taxon>Autobranchia</taxon>
        <taxon>Pteriomorphia</taxon>
        <taxon>Arcoida</taxon>
        <taxon>Arcoidea</taxon>
        <taxon>Arcidae</taxon>
        <taxon>Tegillarca</taxon>
    </lineage>
</organism>
<proteinExistence type="predicted"/>
<evidence type="ECO:0000259" key="4">
    <source>
        <dbReference type="PROSITE" id="PS01179"/>
    </source>
</evidence>
<dbReference type="CDD" id="cd01209">
    <property type="entry name" value="PTB_Shc"/>
    <property type="match status" value="1"/>
</dbReference>
<evidence type="ECO:0000256" key="2">
    <source>
        <dbReference type="PROSITE-ProRule" id="PRU00191"/>
    </source>
</evidence>
<name>A0ABQ9EM34_TEGGR</name>
<gene>
    <name evidence="6" type="ORF">KUTeg_018529</name>
</gene>